<dbReference type="OrthoDB" id="9179351at2"/>
<dbReference type="GO" id="GO:0004888">
    <property type="term" value="F:transmembrane signaling receptor activity"/>
    <property type="evidence" value="ECO:0007669"/>
    <property type="project" value="InterPro"/>
</dbReference>
<dbReference type="CDD" id="cd11386">
    <property type="entry name" value="MCP_signal"/>
    <property type="match status" value="1"/>
</dbReference>
<dbReference type="PANTHER" id="PTHR32089">
    <property type="entry name" value="METHYL-ACCEPTING CHEMOTAXIS PROTEIN MCPB"/>
    <property type="match status" value="1"/>
</dbReference>
<organism evidence="7 8">
    <name type="scientific">Paludibacterium purpuratum</name>
    <dbReference type="NCBI Taxonomy" id="1144873"/>
    <lineage>
        <taxon>Bacteria</taxon>
        <taxon>Pseudomonadati</taxon>
        <taxon>Pseudomonadota</taxon>
        <taxon>Betaproteobacteria</taxon>
        <taxon>Neisseriales</taxon>
        <taxon>Chromobacteriaceae</taxon>
        <taxon>Paludibacterium</taxon>
    </lineage>
</organism>
<dbReference type="SUPFAM" id="SSF58104">
    <property type="entry name" value="Methyl-accepting chemotaxis protein (MCP) signaling domain"/>
    <property type="match status" value="1"/>
</dbReference>
<keyword evidence="2 4" id="KW-0807">Transducer</keyword>
<feature type="domain" description="Methyl-accepting transducer" evidence="5">
    <location>
        <begin position="266"/>
        <end position="502"/>
    </location>
</feature>
<evidence type="ECO:0000256" key="3">
    <source>
        <dbReference type="ARBA" id="ARBA00029447"/>
    </source>
</evidence>
<dbReference type="SMART" id="SM00283">
    <property type="entry name" value="MA"/>
    <property type="match status" value="1"/>
</dbReference>
<accession>A0A4R7B5N3</accession>
<feature type="domain" description="HAMP" evidence="6">
    <location>
        <begin position="208"/>
        <end position="261"/>
    </location>
</feature>
<comment type="subcellular location">
    <subcellularLocation>
        <location evidence="1">Membrane</location>
    </subcellularLocation>
</comment>
<keyword evidence="8" id="KW-1185">Reference proteome</keyword>
<dbReference type="Gene3D" id="1.10.287.950">
    <property type="entry name" value="Methyl-accepting chemotaxis protein"/>
    <property type="match status" value="1"/>
</dbReference>
<dbReference type="PROSITE" id="PS50111">
    <property type="entry name" value="CHEMOTAXIS_TRANSDUC_2"/>
    <property type="match status" value="1"/>
</dbReference>
<comment type="caution">
    <text evidence="7">The sequence shown here is derived from an EMBL/GenBank/DDBJ whole genome shotgun (WGS) entry which is preliminary data.</text>
</comment>
<evidence type="ECO:0000256" key="1">
    <source>
        <dbReference type="ARBA" id="ARBA00004370"/>
    </source>
</evidence>
<dbReference type="Pfam" id="PF12729">
    <property type="entry name" value="4HB_MCP_1"/>
    <property type="match status" value="1"/>
</dbReference>
<gene>
    <name evidence="7" type="ORF">DFP86_10777</name>
</gene>
<proteinExistence type="inferred from homology"/>
<dbReference type="AlphaFoldDB" id="A0A4R7B5N3"/>
<dbReference type="PROSITE" id="PS50885">
    <property type="entry name" value="HAMP"/>
    <property type="match status" value="1"/>
</dbReference>
<dbReference type="Proteomes" id="UP000295611">
    <property type="component" value="Unassembled WGS sequence"/>
</dbReference>
<dbReference type="GO" id="GO:0016020">
    <property type="term" value="C:membrane"/>
    <property type="evidence" value="ECO:0007669"/>
    <property type="project" value="UniProtKB-SubCell"/>
</dbReference>
<dbReference type="GO" id="GO:0007165">
    <property type="term" value="P:signal transduction"/>
    <property type="evidence" value="ECO:0007669"/>
    <property type="project" value="UniProtKB-KW"/>
</dbReference>
<reference evidence="7 8" key="1">
    <citation type="submission" date="2019-03" db="EMBL/GenBank/DDBJ databases">
        <title>Genomic Encyclopedia of Type Strains, Phase III (KMG-III): the genomes of soil and plant-associated and newly described type strains.</title>
        <authorList>
            <person name="Whitman W."/>
        </authorList>
    </citation>
    <scope>NUCLEOTIDE SEQUENCE [LARGE SCALE GENOMIC DNA]</scope>
    <source>
        <strain evidence="7 8">CECT 8976</strain>
    </source>
</reference>
<protein>
    <submittedName>
        <fullName evidence="7">Methyl-accepting chemotaxis protein</fullName>
    </submittedName>
</protein>
<evidence type="ECO:0000256" key="4">
    <source>
        <dbReference type="PROSITE-ProRule" id="PRU00284"/>
    </source>
</evidence>
<dbReference type="InterPro" id="IPR004090">
    <property type="entry name" value="Chemotax_Me-accpt_rcpt"/>
</dbReference>
<dbReference type="InterPro" id="IPR004089">
    <property type="entry name" value="MCPsignal_dom"/>
</dbReference>
<evidence type="ECO:0000313" key="8">
    <source>
        <dbReference type="Proteomes" id="UP000295611"/>
    </source>
</evidence>
<evidence type="ECO:0000313" key="7">
    <source>
        <dbReference type="EMBL" id="TDR79713.1"/>
    </source>
</evidence>
<sequence>MKITKRLALTLAVSLGALLLIGGYGIWQLNQAQKRFDYIAVNTLPSLKALALATQAVSDIRVSALKAIVAPSDSLRSGARETLANADKHFDAALADYLANDISNDADRQMLEADKTAMANYQRMLDQAFQMAAQGDKDGALKYLMVTGLPMAQAIVKCLEDHAEFNYDLASDLVKKNQSDYTQALEWSMLLIAIAFVVAGFMGVQLFRLISAGLNGIQDTLEQVSQTLDFTCRARVDRQDEIGLTATAFNKLLATQQESLKSILHGARDVGTTAEQLNQAAGEVSTASHAQSEAAATMAATVEQMTVSVNHIAERAKQTHALSKESERLVQDGSSIIGQTIKDIHQISSSVSSASASIRELETYSGQVSSVIGVIGDIADQTNLLALNAAIEAARAGESGRGFAVVADEVRKLAERTTRSTQEISTTIQTMVERAAHATRQMHEAEQLVETGVKRADEADAAIQKIGATSTQSGVMIGEITTAIGEQGVASNSIAVEVERTAQMSEESSAAAQHTANTAQHLDGLAKGQIATLSKYNL</sequence>
<dbReference type="PANTHER" id="PTHR32089:SF112">
    <property type="entry name" value="LYSOZYME-LIKE PROTEIN-RELATED"/>
    <property type="match status" value="1"/>
</dbReference>
<dbReference type="FunFam" id="1.10.287.950:FF:000001">
    <property type="entry name" value="Methyl-accepting chemotaxis sensory transducer"/>
    <property type="match status" value="1"/>
</dbReference>
<dbReference type="InterPro" id="IPR003660">
    <property type="entry name" value="HAMP_dom"/>
</dbReference>
<dbReference type="GO" id="GO:0006935">
    <property type="term" value="P:chemotaxis"/>
    <property type="evidence" value="ECO:0007669"/>
    <property type="project" value="InterPro"/>
</dbReference>
<dbReference type="EMBL" id="SNZP01000007">
    <property type="protein sequence ID" value="TDR79713.1"/>
    <property type="molecule type" value="Genomic_DNA"/>
</dbReference>
<dbReference type="Pfam" id="PF00015">
    <property type="entry name" value="MCPsignal"/>
    <property type="match status" value="1"/>
</dbReference>
<dbReference type="RefSeq" id="WP_133680674.1">
    <property type="nucleotide sequence ID" value="NZ_SNZP01000007.1"/>
</dbReference>
<evidence type="ECO:0000259" key="5">
    <source>
        <dbReference type="PROSITE" id="PS50111"/>
    </source>
</evidence>
<dbReference type="InterPro" id="IPR024478">
    <property type="entry name" value="HlyB_4HB_MCP"/>
</dbReference>
<comment type="similarity">
    <text evidence="3">Belongs to the methyl-accepting chemotaxis (MCP) protein family.</text>
</comment>
<dbReference type="PRINTS" id="PR00260">
    <property type="entry name" value="CHEMTRNSDUCR"/>
</dbReference>
<evidence type="ECO:0000256" key="2">
    <source>
        <dbReference type="ARBA" id="ARBA00023224"/>
    </source>
</evidence>
<name>A0A4R7B5N3_9NEIS</name>
<evidence type="ECO:0000259" key="6">
    <source>
        <dbReference type="PROSITE" id="PS50885"/>
    </source>
</evidence>